<dbReference type="AlphaFoldDB" id="A0A538TS50"/>
<protein>
    <submittedName>
        <fullName evidence="1">Uncharacterized protein</fullName>
    </submittedName>
</protein>
<reference evidence="1 2" key="1">
    <citation type="journal article" date="2019" name="Nat. Microbiol.">
        <title>Mediterranean grassland soil C-N compound turnover is dependent on rainfall and depth, and is mediated by genomically divergent microorganisms.</title>
        <authorList>
            <person name="Diamond S."/>
            <person name="Andeer P.F."/>
            <person name="Li Z."/>
            <person name="Crits-Christoph A."/>
            <person name="Burstein D."/>
            <person name="Anantharaman K."/>
            <person name="Lane K.R."/>
            <person name="Thomas B.C."/>
            <person name="Pan C."/>
            <person name="Northen T.R."/>
            <person name="Banfield J.F."/>
        </authorList>
    </citation>
    <scope>NUCLEOTIDE SEQUENCE [LARGE SCALE GENOMIC DNA]</scope>
    <source>
        <strain evidence="1">WS_8</strain>
    </source>
</reference>
<accession>A0A538TS50</accession>
<gene>
    <name evidence="1" type="ORF">E6K78_06505</name>
</gene>
<evidence type="ECO:0000313" key="2">
    <source>
        <dbReference type="Proteomes" id="UP000316609"/>
    </source>
</evidence>
<name>A0A538TS50_UNCEI</name>
<comment type="caution">
    <text evidence="1">The sequence shown here is derived from an EMBL/GenBank/DDBJ whole genome shotgun (WGS) entry which is preliminary data.</text>
</comment>
<organism evidence="1 2">
    <name type="scientific">Eiseniibacteriota bacterium</name>
    <dbReference type="NCBI Taxonomy" id="2212470"/>
    <lineage>
        <taxon>Bacteria</taxon>
        <taxon>Candidatus Eiseniibacteriota</taxon>
    </lineage>
</organism>
<evidence type="ECO:0000313" key="1">
    <source>
        <dbReference type="EMBL" id="TMQ66438.1"/>
    </source>
</evidence>
<sequence>MTRLLRLVLPTLPLVVGALLGSLPGRAQESSDARYAFADTTLLRDTLGIHFDRSLFRIADSLRLAPDTLRALSIRYRYAPARLVALSDSLHLPVDSVGVHLERERFNPLGLAAKAPTQFTYNTTYNVQKNRGTWMNASDYSVGFGPVTVRNSTNIQVDRSKTGDLTNLYLNRSSTTEGGWRVRPGVSIGGRAVLSRNRYDDAATVGNVGERRDEYQLALRTKHPSMQGLDAELNLFSGLLDLASSAQNKRGFSNNLDGRMRYAPRRWLSQELSGSLSGNVARSRFPDSARVLSTHDFLSNLREGLHLNQSAPVELNSTFNYRNGRTETPTATGVQTIAQRGIDFDASLMMRQNNDRYVQLTQNVGSSHQATVLNGETARGLHGFAAEGRYALRGWSLEGRFSTDFTRLESPQVTDSGGYTQRVRVRALEGALSRPLMARLTARVSGRISLTSGRVDTLGAYRPSQVPNDVLQRTVRVEGTYQASHGLGSTVAFEVSRTELVNIPSSTSSANNVLRTYHADWRWTYALMPGLTVNQSNVLAANYTNYAFRPPQEDQLQLEYTTMTTLNAVLSPRLSMDLTHTSQTLPSGNYVPGPGDVRYFSPADE</sequence>
<dbReference type="Proteomes" id="UP000316609">
    <property type="component" value="Unassembled WGS sequence"/>
</dbReference>
<proteinExistence type="predicted"/>
<feature type="non-terminal residue" evidence="1">
    <location>
        <position position="605"/>
    </location>
</feature>
<dbReference type="EMBL" id="VBOY01000057">
    <property type="protein sequence ID" value="TMQ66438.1"/>
    <property type="molecule type" value="Genomic_DNA"/>
</dbReference>